<feature type="compositionally biased region" description="Basic and acidic residues" evidence="1">
    <location>
        <begin position="1"/>
        <end position="12"/>
    </location>
</feature>
<evidence type="ECO:0000256" key="1">
    <source>
        <dbReference type="SAM" id="MobiDB-lite"/>
    </source>
</evidence>
<proteinExistence type="predicted"/>
<keyword evidence="3" id="KW-1185">Reference proteome</keyword>
<dbReference type="RefSeq" id="WP_207350585.1">
    <property type="nucleotide sequence ID" value="NZ_JAFMPY010000008.1"/>
</dbReference>
<reference evidence="2 3" key="1">
    <citation type="submission" date="2021-03" db="EMBL/GenBank/DDBJ databases">
        <title>Whole genome sequence of Jiella sp. MQZ13P-4.</title>
        <authorList>
            <person name="Tuo L."/>
        </authorList>
    </citation>
    <scope>NUCLEOTIDE SEQUENCE [LARGE SCALE GENOMIC DNA]</scope>
    <source>
        <strain evidence="2 3">MQZ13P-4</strain>
    </source>
</reference>
<sequence length="129" mass="14869">MTAGEKYVESLPRKRHFHDRNERRSYETARIVAARLIDDPRSLRQGLAYMRRHMEGDPHQADYLRLWQDVIRQDTKEIARLLLEDSPRGALLRDTRPVFHVLTDEERRTAHLAAAGAGDAGISSEGLRP</sequence>
<comment type="caution">
    <text evidence="2">The sequence shown here is derived from an EMBL/GenBank/DDBJ whole genome shotgun (WGS) entry which is preliminary data.</text>
</comment>
<evidence type="ECO:0000313" key="2">
    <source>
        <dbReference type="EMBL" id="MBO0903943.1"/>
    </source>
</evidence>
<feature type="region of interest" description="Disordered" evidence="1">
    <location>
        <begin position="1"/>
        <end position="22"/>
    </location>
</feature>
<accession>A0ABS3J2Q5</accession>
<gene>
    <name evidence="2" type="ORF">J1C47_09840</name>
</gene>
<protein>
    <submittedName>
        <fullName evidence="2">Uncharacterized protein</fullName>
    </submittedName>
</protein>
<dbReference type="Proteomes" id="UP000664288">
    <property type="component" value="Unassembled WGS sequence"/>
</dbReference>
<dbReference type="EMBL" id="JAFMPY010000008">
    <property type="protein sequence ID" value="MBO0903943.1"/>
    <property type="molecule type" value="Genomic_DNA"/>
</dbReference>
<evidence type="ECO:0000313" key="3">
    <source>
        <dbReference type="Proteomes" id="UP000664288"/>
    </source>
</evidence>
<organism evidence="2 3">
    <name type="scientific">Jiella sonneratiae</name>
    <dbReference type="NCBI Taxonomy" id="2816856"/>
    <lineage>
        <taxon>Bacteria</taxon>
        <taxon>Pseudomonadati</taxon>
        <taxon>Pseudomonadota</taxon>
        <taxon>Alphaproteobacteria</taxon>
        <taxon>Hyphomicrobiales</taxon>
        <taxon>Aurantimonadaceae</taxon>
        <taxon>Jiella</taxon>
    </lineage>
</organism>
<name>A0ABS3J2Q5_9HYPH</name>